<name>A0ABV2K0W2_9GAMM</name>
<dbReference type="GO" id="GO:0003677">
    <property type="term" value="F:DNA binding"/>
    <property type="evidence" value="ECO:0007669"/>
    <property type="project" value="UniProtKB-KW"/>
</dbReference>
<sequence>EIAQGLGISVRTVESHRHALMTLFQAHSTITLLREAERRGMLPLQPAWHRGGA</sequence>
<evidence type="ECO:0000313" key="3">
    <source>
        <dbReference type="Proteomes" id="UP001549184"/>
    </source>
</evidence>
<gene>
    <name evidence="2" type="ORF">ABIC75_004466</name>
</gene>
<reference evidence="2 3" key="1">
    <citation type="submission" date="2024-06" db="EMBL/GenBank/DDBJ databases">
        <title>Sorghum-associated microbial communities from plants grown in Nebraska, USA.</title>
        <authorList>
            <person name="Schachtman D."/>
        </authorList>
    </citation>
    <scope>NUCLEOTIDE SEQUENCE [LARGE SCALE GENOMIC DNA]</scope>
    <source>
        <strain evidence="2 3">1073</strain>
    </source>
</reference>
<evidence type="ECO:0000259" key="1">
    <source>
        <dbReference type="PROSITE" id="PS50043"/>
    </source>
</evidence>
<organism evidence="2 3">
    <name type="scientific">Dyella japonica</name>
    <dbReference type="NCBI Taxonomy" id="231455"/>
    <lineage>
        <taxon>Bacteria</taxon>
        <taxon>Pseudomonadati</taxon>
        <taxon>Pseudomonadota</taxon>
        <taxon>Gammaproteobacteria</taxon>
        <taxon>Lysobacterales</taxon>
        <taxon>Rhodanobacteraceae</taxon>
        <taxon>Dyella</taxon>
    </lineage>
</organism>
<dbReference type="InterPro" id="IPR000792">
    <property type="entry name" value="Tscrpt_reg_LuxR_C"/>
</dbReference>
<dbReference type="Proteomes" id="UP001549184">
    <property type="component" value="Unassembled WGS sequence"/>
</dbReference>
<dbReference type="EMBL" id="JBEPMU010000009">
    <property type="protein sequence ID" value="MET3654718.1"/>
    <property type="molecule type" value="Genomic_DNA"/>
</dbReference>
<protein>
    <submittedName>
        <fullName evidence="2">DNA-binding NarL/FixJ family response regulator</fullName>
    </submittedName>
</protein>
<dbReference type="InterPro" id="IPR016032">
    <property type="entry name" value="Sig_transdc_resp-reg_C-effctor"/>
</dbReference>
<dbReference type="InterPro" id="IPR036388">
    <property type="entry name" value="WH-like_DNA-bd_sf"/>
</dbReference>
<keyword evidence="3" id="KW-1185">Reference proteome</keyword>
<keyword evidence="2" id="KW-0238">DNA-binding</keyword>
<dbReference type="PROSITE" id="PS50043">
    <property type="entry name" value="HTH_LUXR_2"/>
    <property type="match status" value="1"/>
</dbReference>
<dbReference type="Pfam" id="PF00196">
    <property type="entry name" value="GerE"/>
    <property type="match status" value="1"/>
</dbReference>
<proteinExistence type="predicted"/>
<accession>A0ABV2K0W2</accession>
<comment type="caution">
    <text evidence="2">The sequence shown here is derived from an EMBL/GenBank/DDBJ whole genome shotgun (WGS) entry which is preliminary data.</text>
</comment>
<feature type="non-terminal residue" evidence="2">
    <location>
        <position position="1"/>
    </location>
</feature>
<dbReference type="SUPFAM" id="SSF46894">
    <property type="entry name" value="C-terminal effector domain of the bipartite response regulators"/>
    <property type="match status" value="1"/>
</dbReference>
<evidence type="ECO:0000313" key="2">
    <source>
        <dbReference type="EMBL" id="MET3654718.1"/>
    </source>
</evidence>
<dbReference type="Gene3D" id="1.10.10.10">
    <property type="entry name" value="Winged helix-like DNA-binding domain superfamily/Winged helix DNA-binding domain"/>
    <property type="match status" value="1"/>
</dbReference>
<feature type="domain" description="HTH luxR-type" evidence="1">
    <location>
        <begin position="1"/>
        <end position="40"/>
    </location>
</feature>